<organism evidence="28 29">
    <name type="scientific">Anaplasma platys</name>
    <dbReference type="NCBI Taxonomy" id="949"/>
    <lineage>
        <taxon>Bacteria</taxon>
        <taxon>Pseudomonadati</taxon>
        <taxon>Pseudomonadota</taxon>
        <taxon>Alphaproteobacteria</taxon>
        <taxon>Rickettsiales</taxon>
        <taxon>Anaplasmataceae</taxon>
        <taxon>Anaplasma</taxon>
    </lineage>
</organism>
<keyword evidence="4" id="KW-0813">Transport</keyword>
<dbReference type="PANTHER" id="PTHR23512">
    <property type="entry name" value="MAJOR FACILITATOR SUPERFAMILY DOMAIN-CONTAINING PROTEIN 1"/>
    <property type="match status" value="1"/>
</dbReference>
<evidence type="ECO:0000256" key="25">
    <source>
        <dbReference type="ARBA" id="ARBA00046376"/>
    </source>
</evidence>
<evidence type="ECO:0000313" key="29">
    <source>
        <dbReference type="Proteomes" id="UP000500930"/>
    </source>
</evidence>
<evidence type="ECO:0000256" key="22">
    <source>
        <dbReference type="ARBA" id="ARBA00044985"/>
    </source>
</evidence>
<dbReference type="InterPro" id="IPR036259">
    <property type="entry name" value="MFS_trans_sf"/>
</dbReference>
<evidence type="ECO:0000256" key="20">
    <source>
        <dbReference type="ARBA" id="ARBA00044919"/>
    </source>
</evidence>
<protein>
    <recommendedName>
        <fullName evidence="22">Lysosomal dipeptide transporter MFSD1</fullName>
    </recommendedName>
    <alternativeName>
        <fullName evidence="23">Major facilitator superfamily domain-containing protein 1</fullName>
    </alternativeName>
</protein>
<dbReference type="EMBL" id="CP046391">
    <property type="protein sequence ID" value="QJC27236.1"/>
    <property type="molecule type" value="Genomic_DNA"/>
</dbReference>
<comment type="catalytic activity">
    <reaction evidence="16">
        <text>L-arginyl-L-alpha-amino acid(out) = L-arginyl-L-alpha-amino acid(in)</text>
        <dbReference type="Rhea" id="RHEA:79371"/>
        <dbReference type="ChEBI" id="CHEBI:84315"/>
    </reaction>
</comment>
<comment type="catalytic activity">
    <reaction evidence="20">
        <text>L-alanyl-L-lysine(out) = L-alanyl-L-lysine(in)</text>
        <dbReference type="Rhea" id="RHEA:79415"/>
        <dbReference type="ChEBI" id="CHEBI:192470"/>
    </reaction>
</comment>
<evidence type="ECO:0000256" key="10">
    <source>
        <dbReference type="ARBA" id="ARBA00044878"/>
    </source>
</evidence>
<dbReference type="AlphaFoldDB" id="A0A858PXB7"/>
<comment type="catalytic activity">
    <reaction evidence="11">
        <text>L-alpha-aminoacyl-L-arginine(out) = L-alpha-aminoacyl-L-arginine(in)</text>
        <dbReference type="Rhea" id="RHEA:79367"/>
        <dbReference type="ChEBI" id="CHEBI:229968"/>
    </reaction>
</comment>
<evidence type="ECO:0000259" key="27">
    <source>
        <dbReference type="PROSITE" id="PS50850"/>
    </source>
</evidence>
<gene>
    <name evidence="28" type="ORF">ANPL_00590</name>
</gene>
<comment type="catalytic activity">
    <reaction evidence="10">
        <text>L-histidyl-glycine(out) = L-histidyl-glycine(in)</text>
        <dbReference type="Rhea" id="RHEA:79395"/>
        <dbReference type="ChEBI" id="CHEBI:229957"/>
    </reaction>
</comment>
<keyword evidence="6 26" id="KW-1133">Transmembrane helix</keyword>
<comment type="function">
    <text evidence="24">Lysosomal dipeptide uniporter that selectively exports lysine, arginine or histidine-containing dipeptides with a net positive charge from the lysosome lumen into the cytosol. Could play a role in a specific type of protein O-glycosylation indirectly regulating macrophages migration and tissue invasion. Also essential for liver homeostasis.</text>
</comment>
<comment type="subunit">
    <text evidence="25">Homodimer. Interacts with lysosomal protein GLMP (via lumenal domain); the interaction starts while both proteins are still in the endoplasmic reticulum and is required for stabilization of MFSD1 in lysosomes but has no direct effect on its targeting to lysosomes or transporter activity.</text>
</comment>
<dbReference type="GO" id="GO:0005765">
    <property type="term" value="C:lysosomal membrane"/>
    <property type="evidence" value="ECO:0007669"/>
    <property type="project" value="UniProtKB-SubCell"/>
</dbReference>
<feature type="transmembrane region" description="Helical" evidence="26">
    <location>
        <begin position="278"/>
        <end position="297"/>
    </location>
</feature>
<evidence type="ECO:0000256" key="18">
    <source>
        <dbReference type="ARBA" id="ARBA00044903"/>
    </source>
</evidence>
<comment type="catalytic activity">
    <reaction evidence="9">
        <text>L-lysyl-L-alanine(out) = L-lysyl-L-alanine(in)</text>
        <dbReference type="Rhea" id="RHEA:79399"/>
        <dbReference type="ChEBI" id="CHEBI:229954"/>
    </reaction>
</comment>
<dbReference type="InterPro" id="IPR020846">
    <property type="entry name" value="MFS_dom"/>
</dbReference>
<comment type="catalytic activity">
    <reaction evidence="18">
        <text>L-arginyl-glycine(out) = L-arginyl-glycine(in)</text>
        <dbReference type="Rhea" id="RHEA:79391"/>
        <dbReference type="ChEBI" id="CHEBI:229955"/>
    </reaction>
</comment>
<evidence type="ECO:0000256" key="24">
    <source>
        <dbReference type="ARBA" id="ARBA00045709"/>
    </source>
</evidence>
<feature type="transmembrane region" description="Helical" evidence="26">
    <location>
        <begin position="81"/>
        <end position="99"/>
    </location>
</feature>
<proteinExistence type="inferred from homology"/>
<evidence type="ECO:0000256" key="23">
    <source>
        <dbReference type="ARBA" id="ARBA00045018"/>
    </source>
</evidence>
<dbReference type="Proteomes" id="UP000500930">
    <property type="component" value="Chromosome"/>
</dbReference>
<dbReference type="InterPro" id="IPR011701">
    <property type="entry name" value="MFS"/>
</dbReference>
<evidence type="ECO:0000256" key="7">
    <source>
        <dbReference type="ARBA" id="ARBA00023136"/>
    </source>
</evidence>
<evidence type="ECO:0000256" key="8">
    <source>
        <dbReference type="ARBA" id="ARBA00023228"/>
    </source>
</evidence>
<feature type="domain" description="Major facilitator superfamily (MFS) profile" evidence="27">
    <location>
        <begin position="8"/>
        <end position="408"/>
    </location>
</feature>
<evidence type="ECO:0000256" key="21">
    <source>
        <dbReference type="ARBA" id="ARBA00044924"/>
    </source>
</evidence>
<comment type="catalytic activity">
    <reaction evidence="12">
        <text>L-alpha-aminoacyl-L-histidine(out) = L-alpha-aminoacyl-L-histidine(in)</text>
        <dbReference type="Rhea" id="RHEA:79375"/>
        <dbReference type="ChEBI" id="CHEBI:229967"/>
    </reaction>
</comment>
<name>A0A858PXB7_9RICK</name>
<feature type="transmembrane region" description="Helical" evidence="26">
    <location>
        <begin position="250"/>
        <end position="271"/>
    </location>
</feature>
<dbReference type="SUPFAM" id="SSF103473">
    <property type="entry name" value="MFS general substrate transporter"/>
    <property type="match status" value="1"/>
</dbReference>
<sequence>MEDNRVGIASRGFLAWFLIAMFYALQYVFRVMPNTFSSMIMEKFGVGAFAFGQFSALYYVGYTAAHIPLGILMDRLGPRRVIPACMALTVLGVIPMLFGSWHLVQLGRVMTGLGSAAAALAVFKVSNMYFSKKFAVMTSIAMIIGFLGAMYGGAPVMALVETHGWDMFLLLLIGVGLVLAVLSVLVLYDTEDSISRGSFMEMAKSVFFNKKLLTISLLGGCLIGSLEGFADGWATAFLTEVCRINAEQAAILPSTIFVGSCIGSLVLSCMLSRSFDGFNLIIYCGAFTVLAFVMLLMGRCGTVSSAFVLLTVIGFCSAYQLVTICKAIEYVGRSAVALATAVSNMIIMLFGYFFHTIIAAIINSRWDGVITNGHAEYGADLLVQSLVIVPVGALIGTIGFCIFKAREDKKVSEQ</sequence>
<accession>A0A858PXB7</accession>
<keyword evidence="5 26" id="KW-0812">Transmembrane</keyword>
<evidence type="ECO:0000256" key="26">
    <source>
        <dbReference type="SAM" id="Phobius"/>
    </source>
</evidence>
<evidence type="ECO:0000256" key="9">
    <source>
        <dbReference type="ARBA" id="ARBA00044876"/>
    </source>
</evidence>
<dbReference type="Pfam" id="PF07690">
    <property type="entry name" value="MFS_1"/>
    <property type="match status" value="1"/>
</dbReference>
<feature type="transmembrane region" description="Helical" evidence="26">
    <location>
        <begin position="336"/>
        <end position="362"/>
    </location>
</feature>
<keyword evidence="29" id="KW-1185">Reference proteome</keyword>
<comment type="catalytic activity">
    <reaction evidence="13">
        <text>L-lysyl-L-alpha-amino acid(out) = L-lysyl-L-alpha-amino acid(in)</text>
        <dbReference type="Rhea" id="RHEA:79387"/>
        <dbReference type="ChEBI" id="CHEBI:229965"/>
    </reaction>
</comment>
<dbReference type="PANTHER" id="PTHR23512:SF3">
    <property type="entry name" value="MAJOR FACILITATOR SUPERFAMILY DOMAIN-CONTAINING PROTEIN 1"/>
    <property type="match status" value="1"/>
</dbReference>
<keyword evidence="7 26" id="KW-0472">Membrane</keyword>
<evidence type="ECO:0000256" key="16">
    <source>
        <dbReference type="ARBA" id="ARBA00044899"/>
    </source>
</evidence>
<evidence type="ECO:0000256" key="1">
    <source>
        <dbReference type="ARBA" id="ARBA00004155"/>
    </source>
</evidence>
<comment type="subcellular location">
    <subcellularLocation>
        <location evidence="2">Cell inner membrane</location>
        <topology evidence="2">Multi-pass membrane protein</topology>
    </subcellularLocation>
    <subcellularLocation>
        <location evidence="1">Lysosome membrane</location>
        <topology evidence="1">Multi-pass membrane protein</topology>
    </subcellularLocation>
</comment>
<feature type="transmembrane region" description="Helical" evidence="26">
    <location>
        <begin position="12"/>
        <end position="29"/>
    </location>
</feature>
<dbReference type="Gene3D" id="1.20.1250.20">
    <property type="entry name" value="MFS general substrate transporter like domains"/>
    <property type="match status" value="2"/>
</dbReference>
<comment type="catalytic activity">
    <reaction evidence="19">
        <text>L-histidyl-L-alpha-amino acid(out) = L-histidyl-L-alpha-amino acid(in)</text>
        <dbReference type="Rhea" id="RHEA:79379"/>
        <dbReference type="ChEBI" id="CHEBI:229964"/>
    </reaction>
</comment>
<evidence type="ECO:0000256" key="19">
    <source>
        <dbReference type="ARBA" id="ARBA00044912"/>
    </source>
</evidence>
<dbReference type="InterPro" id="IPR052187">
    <property type="entry name" value="MFSD1"/>
</dbReference>
<dbReference type="RefSeq" id="WP_236822844.1">
    <property type="nucleotide sequence ID" value="NZ_CP046391.1"/>
</dbReference>
<feature type="transmembrane region" description="Helical" evidence="26">
    <location>
        <begin position="168"/>
        <end position="190"/>
    </location>
</feature>
<evidence type="ECO:0000256" key="3">
    <source>
        <dbReference type="ARBA" id="ARBA00008335"/>
    </source>
</evidence>
<feature type="transmembrane region" description="Helical" evidence="26">
    <location>
        <begin position="303"/>
        <end position="324"/>
    </location>
</feature>
<evidence type="ECO:0000256" key="14">
    <source>
        <dbReference type="ARBA" id="ARBA00044893"/>
    </source>
</evidence>
<evidence type="ECO:0000256" key="17">
    <source>
        <dbReference type="ARBA" id="ARBA00044900"/>
    </source>
</evidence>
<feature type="transmembrane region" description="Helical" evidence="26">
    <location>
        <begin position="105"/>
        <end position="123"/>
    </location>
</feature>
<evidence type="ECO:0000256" key="12">
    <source>
        <dbReference type="ARBA" id="ARBA00044884"/>
    </source>
</evidence>
<evidence type="ECO:0000256" key="2">
    <source>
        <dbReference type="ARBA" id="ARBA00004429"/>
    </source>
</evidence>
<feature type="transmembrane region" description="Helical" evidence="26">
    <location>
        <begin position="382"/>
        <end position="403"/>
    </location>
</feature>
<evidence type="ECO:0000256" key="5">
    <source>
        <dbReference type="ARBA" id="ARBA00022692"/>
    </source>
</evidence>
<feature type="transmembrane region" description="Helical" evidence="26">
    <location>
        <begin position="135"/>
        <end position="156"/>
    </location>
</feature>
<evidence type="ECO:0000256" key="11">
    <source>
        <dbReference type="ARBA" id="ARBA00044881"/>
    </source>
</evidence>
<evidence type="ECO:0000256" key="4">
    <source>
        <dbReference type="ARBA" id="ARBA00022448"/>
    </source>
</evidence>
<evidence type="ECO:0000256" key="15">
    <source>
        <dbReference type="ARBA" id="ARBA00044898"/>
    </source>
</evidence>
<evidence type="ECO:0000256" key="6">
    <source>
        <dbReference type="ARBA" id="ARBA00022989"/>
    </source>
</evidence>
<comment type="catalytic activity">
    <reaction evidence="21">
        <text>L-lysyl-glycine(out) = L-lysyl-glycine(in)</text>
        <dbReference type="Rhea" id="RHEA:79407"/>
        <dbReference type="ChEBI" id="CHEBI:191202"/>
    </reaction>
</comment>
<dbReference type="KEGG" id="aplt:ANPL_00590"/>
<keyword evidence="8" id="KW-0458">Lysosome</keyword>
<feature type="transmembrane region" description="Helical" evidence="26">
    <location>
        <begin position="49"/>
        <end position="69"/>
    </location>
</feature>
<comment type="catalytic activity">
    <reaction evidence="17">
        <text>L-lysyl-L-lysine(out) = L-lysyl-L-lysine(in)</text>
        <dbReference type="Rhea" id="RHEA:79403"/>
        <dbReference type="ChEBI" id="CHEBI:229956"/>
    </reaction>
</comment>
<dbReference type="GO" id="GO:0022857">
    <property type="term" value="F:transmembrane transporter activity"/>
    <property type="evidence" value="ECO:0007669"/>
    <property type="project" value="InterPro"/>
</dbReference>
<dbReference type="PROSITE" id="PS50850">
    <property type="entry name" value="MFS"/>
    <property type="match status" value="1"/>
</dbReference>
<evidence type="ECO:0000256" key="13">
    <source>
        <dbReference type="ARBA" id="ARBA00044891"/>
    </source>
</evidence>
<reference evidence="28 29" key="1">
    <citation type="journal article" date="2020" name="Pathogens">
        <title>First Whole Genome Sequence of Anaplasma platys, an Obligate Intracellular Rickettsial Pathogen of Dogs.</title>
        <authorList>
            <person name="Llanes A."/>
            <person name="Rajeev S."/>
        </authorList>
    </citation>
    <scope>NUCLEOTIDE SEQUENCE [LARGE SCALE GENOMIC DNA]</scope>
    <source>
        <strain evidence="28 29">S3</strain>
    </source>
</reference>
<comment type="catalytic activity">
    <reaction evidence="15">
        <text>L-aspartyl-L-lysine(out) = L-aspartyl-L-lysine(in)</text>
        <dbReference type="Rhea" id="RHEA:79411"/>
        <dbReference type="ChEBI" id="CHEBI:229953"/>
    </reaction>
</comment>
<evidence type="ECO:0000313" key="28">
    <source>
        <dbReference type="EMBL" id="QJC27236.1"/>
    </source>
</evidence>
<dbReference type="CDD" id="cd06174">
    <property type="entry name" value="MFS"/>
    <property type="match status" value="1"/>
</dbReference>
<dbReference type="GO" id="GO:0005886">
    <property type="term" value="C:plasma membrane"/>
    <property type="evidence" value="ECO:0007669"/>
    <property type="project" value="UniProtKB-SubCell"/>
</dbReference>
<feature type="transmembrane region" description="Helical" evidence="26">
    <location>
        <begin position="211"/>
        <end position="230"/>
    </location>
</feature>
<comment type="catalytic activity">
    <reaction evidence="14">
        <text>L-alpha-aminoacyl-L-lysine(out) = L-alpha-aminoacyl-L-lysine(in)</text>
        <dbReference type="Rhea" id="RHEA:79383"/>
        <dbReference type="ChEBI" id="CHEBI:229966"/>
    </reaction>
</comment>
<comment type="similarity">
    <text evidence="3">Belongs to the major facilitator superfamily.</text>
</comment>